<name>A0AB39UTZ9_9GAMM</name>
<evidence type="ECO:0000313" key="1">
    <source>
        <dbReference type="EMBL" id="XDT71829.1"/>
    </source>
</evidence>
<dbReference type="KEGG" id="tcd:AAIA72_13605"/>
<dbReference type="InterPro" id="IPR013381">
    <property type="entry name" value="CRISPR-assoc_prot_Cse1"/>
</dbReference>
<reference evidence="1" key="1">
    <citation type="submission" date="2024-05" db="EMBL/GenBank/DDBJ databases">
        <title>Genome sequencing of novel strain.</title>
        <authorList>
            <person name="Ganbat D."/>
            <person name="Ganbat S."/>
            <person name="Lee S.-J."/>
        </authorList>
    </citation>
    <scope>NUCLEOTIDE SEQUENCE</scope>
    <source>
        <strain evidence="1">SMD15-11</strain>
    </source>
</reference>
<dbReference type="RefSeq" id="WP_369600853.1">
    <property type="nucleotide sequence ID" value="NZ_CP154858.1"/>
</dbReference>
<dbReference type="AlphaFoldDB" id="A0AB39UTZ9"/>
<protein>
    <submittedName>
        <fullName evidence="1">Type I-E CRISPR-associated protein Cse1/CasA</fullName>
    </submittedName>
</protein>
<dbReference type="EMBL" id="CP154858">
    <property type="protein sequence ID" value="XDT71829.1"/>
    <property type="molecule type" value="Genomic_DNA"/>
</dbReference>
<sequence length="527" mass="58964">MNLIEDAWIPVIRQDGTRCTIRPDQIAETDNPVMELAAPRADFQGALYQFLIGLLQTAFAPEDHDDWLRYWEAPPAPADLQERFQAFRPAFGLNNDSAPAFMQDYDLPEGECKPVEALLIDAPGAKTRRDNLAHFVKGLPDGGFCPGCAATALFTLQINAPSGGQGHRVGLRGGGPLTTLVIPEEDDVLWRKCWLNVLESESLDVTDAPCDSSVFPWLGPTRVSDKGGKPTLPGDASPLQMYWAMPRRIRLEFMTAEDAECAVCGKASSQIVSRFRTKNFGINYEGPWVHPLTPYRFDPDHKNPPLSLKGQPGGIGYRQWLGLTLQDTSTGDQAALVVQRFNDERAVDVSPSSLARLWCFGYDMDNMKARCWYESLIPVIRVPEDKRERFVDRVAVLIDAARDAADLLRNSVKAAWFKRPKEVKGDMSVIPLSFWAQTEADFYRCLGMLANDLDVPGVMPAEPAIFWYRTVCKTAVNIFDHWSLEGDDDEVDMKRVIRSRNELKTKLRSSKHLKVLRAFTAKDGEAA</sequence>
<accession>A0AB39UTZ9</accession>
<dbReference type="CDD" id="cd09729">
    <property type="entry name" value="Cse1_I-E"/>
    <property type="match status" value="1"/>
</dbReference>
<proteinExistence type="predicted"/>
<gene>
    <name evidence="1" type="primary">casA</name>
    <name evidence="1" type="synonym">cse1</name>
    <name evidence="1" type="ORF">AAIA72_13605</name>
</gene>
<dbReference type="Pfam" id="PF09481">
    <property type="entry name" value="CRISPR_Cse1"/>
    <property type="match status" value="1"/>
</dbReference>
<organism evidence="1">
    <name type="scientific">Thermohahella caldifontis</name>
    <dbReference type="NCBI Taxonomy" id="3142973"/>
    <lineage>
        <taxon>Bacteria</taxon>
        <taxon>Pseudomonadati</taxon>
        <taxon>Pseudomonadota</taxon>
        <taxon>Gammaproteobacteria</taxon>
        <taxon>Oceanospirillales</taxon>
        <taxon>Hahellaceae</taxon>
        <taxon>Thermohahella</taxon>
    </lineage>
</organism>